<comment type="caution">
    <text evidence="1">The sequence shown here is derived from an EMBL/GenBank/DDBJ whole genome shotgun (WGS) entry which is preliminary data.</text>
</comment>
<feature type="non-terminal residue" evidence="1">
    <location>
        <position position="1"/>
    </location>
</feature>
<accession>A0ABP0LG40</accession>
<gene>
    <name evidence="1" type="ORF">CCMP2556_LOCUS20928</name>
</gene>
<keyword evidence="2" id="KW-1185">Reference proteome</keyword>
<organism evidence="1 2">
    <name type="scientific">Durusdinium trenchii</name>
    <dbReference type="NCBI Taxonomy" id="1381693"/>
    <lineage>
        <taxon>Eukaryota</taxon>
        <taxon>Sar</taxon>
        <taxon>Alveolata</taxon>
        <taxon>Dinophyceae</taxon>
        <taxon>Suessiales</taxon>
        <taxon>Symbiodiniaceae</taxon>
        <taxon>Durusdinium</taxon>
    </lineage>
</organism>
<name>A0ABP0LG40_9DINO</name>
<feature type="non-terminal residue" evidence="1">
    <location>
        <position position="182"/>
    </location>
</feature>
<dbReference type="EMBL" id="CAXAMN010012423">
    <property type="protein sequence ID" value="CAK9038142.1"/>
    <property type="molecule type" value="Genomic_DNA"/>
</dbReference>
<evidence type="ECO:0000313" key="2">
    <source>
        <dbReference type="Proteomes" id="UP001642484"/>
    </source>
</evidence>
<proteinExistence type="predicted"/>
<reference evidence="1 2" key="1">
    <citation type="submission" date="2024-02" db="EMBL/GenBank/DDBJ databases">
        <authorList>
            <person name="Chen Y."/>
            <person name="Shah S."/>
            <person name="Dougan E. K."/>
            <person name="Thang M."/>
            <person name="Chan C."/>
        </authorList>
    </citation>
    <scope>NUCLEOTIDE SEQUENCE [LARGE SCALE GENOMIC DNA]</scope>
</reference>
<dbReference type="Proteomes" id="UP001642484">
    <property type="component" value="Unassembled WGS sequence"/>
</dbReference>
<evidence type="ECO:0000313" key="1">
    <source>
        <dbReference type="EMBL" id="CAK9038142.1"/>
    </source>
</evidence>
<sequence length="182" mass="20401">ATMEDAISAAHKMQPGCFENTLLSRGAVQLKPGDALQAASYSLVSYDSLGNCPLKIPQTEHRGINLQQLLLILGFIKDHGHLWVETFSGSPDFEQPLHADTFNLYHTSAWIIKPATFRFTCSLVELLATDAEAQYPRWFVSHAWQEAVCRFVACLQQHASLRHAADSAYWICAYANNQHKLQ</sequence>
<protein>
    <submittedName>
        <fullName evidence="1">Uncharacterized protein</fullName>
    </submittedName>
</protein>